<name>A0A062VEQ4_9PROT</name>
<dbReference type="RefSeq" id="WP_051612754.1">
    <property type="nucleotide sequence ID" value="NZ_ARYM01000028.1"/>
</dbReference>
<comment type="caution">
    <text evidence="1">The sequence shown here is derived from an EMBL/GenBank/DDBJ whole genome shotgun (WGS) entry which is preliminary data.</text>
</comment>
<dbReference type="STRING" id="1280954.HPO_17160"/>
<dbReference type="PANTHER" id="PTHR36932">
    <property type="entry name" value="CAPSULAR POLYSACCHARIDE BIOSYNTHESIS PROTEIN"/>
    <property type="match status" value="1"/>
</dbReference>
<accession>A0A062VEQ4</accession>
<dbReference type="OrthoDB" id="580775at2"/>
<dbReference type="NCBIfam" id="TIGR02304">
    <property type="entry name" value="aden_form_hyp"/>
    <property type="match status" value="1"/>
</dbReference>
<dbReference type="Gene3D" id="3.40.50.12780">
    <property type="entry name" value="N-terminal domain of ligase-like"/>
    <property type="match status" value="1"/>
</dbReference>
<dbReference type="SUPFAM" id="SSF56801">
    <property type="entry name" value="Acetyl-CoA synthetase-like"/>
    <property type="match status" value="1"/>
</dbReference>
<dbReference type="AlphaFoldDB" id="A0A062VEQ4"/>
<proteinExistence type="predicted"/>
<dbReference type="Proteomes" id="UP000027100">
    <property type="component" value="Unassembled WGS sequence"/>
</dbReference>
<dbReference type="PATRIC" id="fig|1280954.3.peg.3465"/>
<dbReference type="PANTHER" id="PTHR36932:SF1">
    <property type="entry name" value="CAPSULAR POLYSACCHARIDE BIOSYNTHESIS PROTEIN"/>
    <property type="match status" value="1"/>
</dbReference>
<keyword evidence="2" id="KW-1185">Reference proteome</keyword>
<dbReference type="InterPro" id="IPR042099">
    <property type="entry name" value="ANL_N_sf"/>
</dbReference>
<sequence>MKPAAAFFTLAAFLEARRRQMLYQDREGLLRAQERRLYSFLRRKAGRVPAFEDLRGRFLQDWPIMDKAALMADFASYNRLGLTAAEGWAHLEAGTSPEGYAIGASTGTSGNRGLYIVSERERYRWLGTILSRALPDFLSCRHRVAIVLPANSRLYDAANESGRLQLRFFDLGLGIEAQFSPLTEFQPTVIVGPPKFLRALAESDTQIAPQRIFSGAEVLDEEDRRVVETRFDLIVREIYMATEGLFAIACPHGTLHLLEDQVAFEFLPLEGSANLVTPLITDFSRETQVMIRYRMNDVLEFAPIPCPCGLPHRAIQQVHGRCDDIFTLPSFGSPVRVTPDVIRNAVLKADKRISDFRVIQTGQNTVRLELKTEEADCLQTAAASLRTLFTACGAAPEIKPVAAALPPPSDRKLRRVRVEFA</sequence>
<dbReference type="EMBL" id="ARYM01000028">
    <property type="protein sequence ID" value="KCZ96976.1"/>
    <property type="molecule type" value="Genomic_DNA"/>
</dbReference>
<evidence type="ECO:0008006" key="3">
    <source>
        <dbReference type="Google" id="ProtNLM"/>
    </source>
</evidence>
<protein>
    <recommendedName>
        <fullName evidence="3">CoF synthetase</fullName>
    </recommendedName>
</protein>
<dbReference type="eggNOG" id="COG1541">
    <property type="taxonomic scope" value="Bacteria"/>
</dbReference>
<evidence type="ECO:0000313" key="2">
    <source>
        <dbReference type="Proteomes" id="UP000027100"/>
    </source>
</evidence>
<organism evidence="1 2">
    <name type="scientific">Hyphomonas polymorpha PS728</name>
    <dbReference type="NCBI Taxonomy" id="1280954"/>
    <lineage>
        <taxon>Bacteria</taxon>
        <taxon>Pseudomonadati</taxon>
        <taxon>Pseudomonadota</taxon>
        <taxon>Alphaproteobacteria</taxon>
        <taxon>Hyphomonadales</taxon>
        <taxon>Hyphomonadaceae</taxon>
        <taxon>Hyphomonas</taxon>
    </lineage>
</organism>
<reference evidence="1 2" key="1">
    <citation type="journal article" date="2014" name="Antonie Van Leeuwenhoek">
        <title>Hyphomonas beringensis sp. nov. and Hyphomonas chukchiensis sp. nov., isolated from surface seawater of the Bering Sea and Chukchi Sea.</title>
        <authorList>
            <person name="Li C."/>
            <person name="Lai Q."/>
            <person name="Li G."/>
            <person name="Dong C."/>
            <person name="Wang J."/>
            <person name="Liao Y."/>
            <person name="Shao Z."/>
        </authorList>
    </citation>
    <scope>NUCLEOTIDE SEQUENCE [LARGE SCALE GENOMIC DNA]</scope>
    <source>
        <strain evidence="1 2">PS728</strain>
    </source>
</reference>
<evidence type="ECO:0000313" key="1">
    <source>
        <dbReference type="EMBL" id="KCZ96976.1"/>
    </source>
</evidence>
<dbReference type="InterPro" id="IPR053158">
    <property type="entry name" value="CapK_Type1_Caps_Biosynth"/>
</dbReference>
<dbReference type="InterPro" id="IPR012685">
    <property type="entry name" value="CHP02304_F390_synth-rel"/>
</dbReference>
<gene>
    <name evidence="1" type="ORF">HPO_17160</name>
</gene>